<dbReference type="GO" id="GO:0016757">
    <property type="term" value="F:glycosyltransferase activity"/>
    <property type="evidence" value="ECO:0007669"/>
    <property type="project" value="UniProtKB-KW"/>
</dbReference>
<dbReference type="PANTHER" id="PTHR43179">
    <property type="entry name" value="RHAMNOSYLTRANSFERASE WBBL"/>
    <property type="match status" value="1"/>
</dbReference>
<dbReference type="RefSeq" id="WP_169552419.1">
    <property type="nucleotide sequence ID" value="NZ_CP051677.1"/>
</dbReference>
<evidence type="ECO:0000256" key="2">
    <source>
        <dbReference type="ARBA" id="ARBA00022676"/>
    </source>
</evidence>
<dbReference type="AlphaFoldDB" id="A0A7L5DY51"/>
<comment type="similarity">
    <text evidence="1">Belongs to the glycosyltransferase 2 family.</text>
</comment>
<feature type="domain" description="Glycosyltransferase 2-like" evidence="4">
    <location>
        <begin position="3"/>
        <end position="132"/>
    </location>
</feature>
<proteinExistence type="inferred from homology"/>
<evidence type="ECO:0000259" key="4">
    <source>
        <dbReference type="Pfam" id="PF00535"/>
    </source>
</evidence>
<dbReference type="Gene3D" id="3.90.550.10">
    <property type="entry name" value="Spore Coat Polysaccharide Biosynthesis Protein SpsA, Chain A"/>
    <property type="match status" value="1"/>
</dbReference>
<keyword evidence="6" id="KW-1185">Reference proteome</keyword>
<accession>A0A7L5DY51</accession>
<dbReference type="Proteomes" id="UP000501128">
    <property type="component" value="Chromosome"/>
</dbReference>
<keyword evidence="3 5" id="KW-0808">Transferase</keyword>
<dbReference type="InterPro" id="IPR001173">
    <property type="entry name" value="Glyco_trans_2-like"/>
</dbReference>
<keyword evidence="2" id="KW-0328">Glycosyltransferase</keyword>
<dbReference type="KEGG" id="srho:HH216_20045"/>
<dbReference type="InterPro" id="IPR029044">
    <property type="entry name" value="Nucleotide-diphossugar_trans"/>
</dbReference>
<dbReference type="EMBL" id="CP051677">
    <property type="protein sequence ID" value="QJD80460.1"/>
    <property type="molecule type" value="Genomic_DNA"/>
</dbReference>
<evidence type="ECO:0000256" key="3">
    <source>
        <dbReference type="ARBA" id="ARBA00022679"/>
    </source>
</evidence>
<dbReference type="Pfam" id="PF00535">
    <property type="entry name" value="Glycos_transf_2"/>
    <property type="match status" value="1"/>
</dbReference>
<protein>
    <submittedName>
        <fullName evidence="5">Glycosyltransferase family 2 protein</fullName>
    </submittedName>
</protein>
<name>A0A7L5DY51_9BACT</name>
<evidence type="ECO:0000256" key="1">
    <source>
        <dbReference type="ARBA" id="ARBA00006739"/>
    </source>
</evidence>
<dbReference type="SUPFAM" id="SSF53448">
    <property type="entry name" value="Nucleotide-diphospho-sugar transferases"/>
    <property type="match status" value="1"/>
</dbReference>
<evidence type="ECO:0000313" key="5">
    <source>
        <dbReference type="EMBL" id="QJD80460.1"/>
    </source>
</evidence>
<sequence>MISVVIPVHNRLDYTRQCLNCLMAQTYRDFRIIVVDDGSTDGTDLMIETEFPEVVLIKGDGNLWWTEATNVGIRYAMKQTDGDGPHFVLTLNDDTIVQPDYLQSMLNAWQAHKPCLIGSVSVDSENPERLEYAGSAFELYTAGGRHLAEDYQYSYANLISKADHVESQSLPGRGTLIPMEVFAKVGLFNAEKYAHYMADIEFSIRARKAGYRLIVDAKSIVYEIVRATGIQVEKGLTFKQFINSFTSIKSPTNLTVRYNFAIEHSRTKHLYFCFDIGRICAGFLLRKIRMSRVG</sequence>
<dbReference type="PANTHER" id="PTHR43179:SF12">
    <property type="entry name" value="GALACTOFURANOSYLTRANSFERASE GLFT2"/>
    <property type="match status" value="1"/>
</dbReference>
<organism evidence="5 6">
    <name type="scientific">Spirosoma rhododendri</name>
    <dbReference type="NCBI Taxonomy" id="2728024"/>
    <lineage>
        <taxon>Bacteria</taxon>
        <taxon>Pseudomonadati</taxon>
        <taxon>Bacteroidota</taxon>
        <taxon>Cytophagia</taxon>
        <taxon>Cytophagales</taxon>
        <taxon>Cytophagaceae</taxon>
        <taxon>Spirosoma</taxon>
    </lineage>
</organism>
<reference evidence="5 6" key="1">
    <citation type="submission" date="2020-04" db="EMBL/GenBank/DDBJ databases">
        <title>Genome sequencing of novel species.</title>
        <authorList>
            <person name="Heo J."/>
            <person name="Kim S.-J."/>
            <person name="Kim J.-S."/>
            <person name="Hong S.-B."/>
            <person name="Kwon S.-W."/>
        </authorList>
    </citation>
    <scope>NUCLEOTIDE SEQUENCE [LARGE SCALE GENOMIC DNA]</scope>
    <source>
        <strain evidence="5 6">CJU-R4</strain>
    </source>
</reference>
<evidence type="ECO:0000313" key="6">
    <source>
        <dbReference type="Proteomes" id="UP000501128"/>
    </source>
</evidence>
<gene>
    <name evidence="5" type="ORF">HH216_20045</name>
</gene>